<dbReference type="Proteomes" id="UP001297581">
    <property type="component" value="Unassembled WGS sequence"/>
</dbReference>
<sequence length="217" mass="23754">MSCGLGDCQYLIAACIDKRPAFMHLEQLEGWQGMVDGEIAAIGNACGNGWRKVFNVYAKLLWALAKDPVIAKALRPALSSVANFDRWQDYRDACLLRSYSGTALLFSEPCFSEPTSSGSVLNETGSVLKEPGSVLKAPSEGAENQPLHIIMGRGYGKALACKAEAPYSLEWLNDAFAIDRHRRVIVCPYFDYRQLSDARIDTLVGLVKSLSAQDSGR</sequence>
<gene>
    <name evidence="1" type="ORF">MJ923_11560</name>
</gene>
<keyword evidence="2" id="KW-1185">Reference proteome</keyword>
<dbReference type="AlphaFoldDB" id="A0AAJ1BHP0"/>
<dbReference type="Pfam" id="PF22098">
    <property type="entry name" value="DUF6942"/>
    <property type="match status" value="1"/>
</dbReference>
<accession>A0AAJ1BHP0</accession>
<protein>
    <submittedName>
        <fullName evidence="1">Uncharacterized protein</fullName>
    </submittedName>
</protein>
<reference evidence="1 2" key="1">
    <citation type="submission" date="2022-02" db="EMBL/GenBank/DDBJ databases">
        <title>The genome sequence of Shewanella sp. 3B26.</title>
        <authorList>
            <person name="Du J."/>
        </authorList>
    </citation>
    <scope>NUCLEOTIDE SEQUENCE [LARGE SCALE GENOMIC DNA]</scope>
    <source>
        <strain evidence="1 2">3B26</strain>
    </source>
</reference>
<dbReference type="InterPro" id="IPR054222">
    <property type="entry name" value="DUF6942"/>
</dbReference>
<dbReference type="RefSeq" id="WP_240591213.1">
    <property type="nucleotide sequence ID" value="NZ_JAKUDL010000003.1"/>
</dbReference>
<organism evidence="1 2">
    <name type="scientific">Shewanella zhuhaiensis</name>
    <dbReference type="NCBI Taxonomy" id="2919576"/>
    <lineage>
        <taxon>Bacteria</taxon>
        <taxon>Pseudomonadati</taxon>
        <taxon>Pseudomonadota</taxon>
        <taxon>Gammaproteobacteria</taxon>
        <taxon>Alteromonadales</taxon>
        <taxon>Shewanellaceae</taxon>
        <taxon>Shewanella</taxon>
    </lineage>
</organism>
<comment type="caution">
    <text evidence="1">The sequence shown here is derived from an EMBL/GenBank/DDBJ whole genome shotgun (WGS) entry which is preliminary data.</text>
</comment>
<name>A0AAJ1BHP0_9GAMM</name>
<evidence type="ECO:0000313" key="1">
    <source>
        <dbReference type="EMBL" id="MCH4294941.1"/>
    </source>
</evidence>
<proteinExistence type="predicted"/>
<evidence type="ECO:0000313" key="2">
    <source>
        <dbReference type="Proteomes" id="UP001297581"/>
    </source>
</evidence>
<dbReference type="EMBL" id="JAKUDL010000003">
    <property type="protein sequence ID" value="MCH4294941.1"/>
    <property type="molecule type" value="Genomic_DNA"/>
</dbReference>